<comment type="caution">
    <text evidence="9">The sequence shown here is derived from an EMBL/GenBank/DDBJ whole genome shotgun (WGS) entry which is preliminary data.</text>
</comment>
<reference evidence="9 10" key="1">
    <citation type="submission" date="2018-11" db="EMBL/GenBank/DDBJ databases">
        <title>Genomes From Bacteria Associated with the Canine Oral Cavity: a Test Case for Automated Genome-Based Taxonomic Assignment.</title>
        <authorList>
            <person name="Coil D.A."/>
            <person name="Jospin G."/>
            <person name="Darling A.E."/>
            <person name="Wallis C."/>
            <person name="Davis I.J."/>
            <person name="Harris S."/>
            <person name="Eisen J.A."/>
            <person name="Holcombe L.J."/>
            <person name="O'Flynn C."/>
        </authorList>
    </citation>
    <scope>NUCLEOTIDE SEQUENCE [LARGE SCALE GENOMIC DNA]</scope>
    <source>
        <strain evidence="9 10">OH2617_COT-023</strain>
    </source>
</reference>
<comment type="similarity">
    <text evidence="7">Belongs to the TonB-dependent receptor family.</text>
</comment>
<dbReference type="AlphaFoldDB" id="A0A3P1XZ62"/>
<dbReference type="InterPro" id="IPR039426">
    <property type="entry name" value="TonB-dep_rcpt-like"/>
</dbReference>
<keyword evidence="4 7" id="KW-0812">Transmembrane</keyword>
<dbReference type="InterPro" id="IPR012910">
    <property type="entry name" value="Plug_dom"/>
</dbReference>
<keyword evidence="5 7" id="KW-0472">Membrane</keyword>
<evidence type="ECO:0000256" key="7">
    <source>
        <dbReference type="PROSITE-ProRule" id="PRU01360"/>
    </source>
</evidence>
<accession>A0A3P1XZ62</accession>
<dbReference type="Pfam" id="PF07715">
    <property type="entry name" value="Plug"/>
    <property type="match status" value="1"/>
</dbReference>
<comment type="subcellular location">
    <subcellularLocation>
        <location evidence="1 7">Cell outer membrane</location>
        <topology evidence="1 7">Multi-pass membrane protein</topology>
    </subcellularLocation>
</comment>
<keyword evidence="6 7" id="KW-0998">Cell outer membrane</keyword>
<dbReference type="OrthoDB" id="9768177at2"/>
<dbReference type="InterPro" id="IPR008969">
    <property type="entry name" value="CarboxyPept-like_regulatory"/>
</dbReference>
<keyword evidence="2 7" id="KW-0813">Transport</keyword>
<evidence type="ECO:0000313" key="10">
    <source>
        <dbReference type="Proteomes" id="UP000278609"/>
    </source>
</evidence>
<dbReference type="SMART" id="SM00965">
    <property type="entry name" value="STN"/>
    <property type="match status" value="1"/>
</dbReference>
<dbReference type="Gene3D" id="2.170.130.10">
    <property type="entry name" value="TonB-dependent receptor, plug domain"/>
    <property type="match status" value="1"/>
</dbReference>
<dbReference type="Gene3D" id="2.60.40.1120">
    <property type="entry name" value="Carboxypeptidase-like, regulatory domain"/>
    <property type="match status" value="1"/>
</dbReference>
<proteinExistence type="inferred from homology"/>
<dbReference type="FunFam" id="2.60.40.1120:FF:000003">
    <property type="entry name" value="Outer membrane protein Omp121"/>
    <property type="match status" value="1"/>
</dbReference>
<protein>
    <submittedName>
        <fullName evidence="9">SusC/RagA family TonB-linked outer membrane protein</fullName>
    </submittedName>
</protein>
<evidence type="ECO:0000256" key="5">
    <source>
        <dbReference type="ARBA" id="ARBA00023136"/>
    </source>
</evidence>
<dbReference type="Gene3D" id="2.40.170.20">
    <property type="entry name" value="TonB-dependent receptor, beta-barrel domain"/>
    <property type="match status" value="1"/>
</dbReference>
<dbReference type="InterPro" id="IPR023996">
    <property type="entry name" value="TonB-dep_OMP_SusC/RagA"/>
</dbReference>
<feature type="domain" description="Secretin/TonB short N-terminal" evidence="8">
    <location>
        <begin position="35"/>
        <end position="87"/>
    </location>
</feature>
<dbReference type="GO" id="GO:0009279">
    <property type="term" value="C:cell outer membrane"/>
    <property type="evidence" value="ECO:0007669"/>
    <property type="project" value="UniProtKB-SubCell"/>
</dbReference>
<dbReference type="InterPro" id="IPR037066">
    <property type="entry name" value="Plug_dom_sf"/>
</dbReference>
<evidence type="ECO:0000259" key="8">
    <source>
        <dbReference type="SMART" id="SM00965"/>
    </source>
</evidence>
<organism evidence="9 10">
    <name type="scientific">Tannerella forsythia</name>
    <name type="common">Bacteroides forsythus</name>
    <dbReference type="NCBI Taxonomy" id="28112"/>
    <lineage>
        <taxon>Bacteria</taxon>
        <taxon>Pseudomonadati</taxon>
        <taxon>Bacteroidota</taxon>
        <taxon>Bacteroidia</taxon>
        <taxon>Bacteroidales</taxon>
        <taxon>Tannerellaceae</taxon>
        <taxon>Tannerella</taxon>
    </lineage>
</organism>
<dbReference type="NCBIfam" id="TIGR04057">
    <property type="entry name" value="SusC_RagA_signa"/>
    <property type="match status" value="1"/>
</dbReference>
<dbReference type="EMBL" id="RQYS01000001">
    <property type="protein sequence ID" value="RRD63188.1"/>
    <property type="molecule type" value="Genomic_DNA"/>
</dbReference>
<gene>
    <name evidence="9" type="ORF">EII40_00485</name>
</gene>
<evidence type="ECO:0000256" key="3">
    <source>
        <dbReference type="ARBA" id="ARBA00022452"/>
    </source>
</evidence>
<keyword evidence="3 7" id="KW-1134">Transmembrane beta strand</keyword>
<evidence type="ECO:0000256" key="4">
    <source>
        <dbReference type="ARBA" id="ARBA00022692"/>
    </source>
</evidence>
<dbReference type="Pfam" id="PF13715">
    <property type="entry name" value="CarbopepD_reg_2"/>
    <property type="match status" value="1"/>
</dbReference>
<sequence length="1141" mass="129597">MLAESSYSQQKEISVDMRNATIREVFSEIEESSDYVFLIGDDAASALNRRVTIDRKKEPLNRVLDALFSDTELGYRVVERQVSVYLKTAKPSAALVQQQESKAITIKGKVTDRNDEPLPGVSILIKGTTQGIATDMDGHFVLSDVLRDAILEVSYVGMKSQTIAVNGRTTLNIVMEDDELVLNELVVTGYQTLSKERVTGSYAVVSEKNTQGKLETNVLSRIEGLVAGINKTTRDDKIVIRGITTIHGEQNPLYIVDGMPYQGDLNAINPTEVQNITVLKDASASSIYGARAANGVIVITTKRGKEGKTRISYNGSVKLMPKPDLGYLNLMNSSELVDLQVEGFHFYHNKYSLLDKRYALNPVRELLYKHENKELTDEELKQSLDIYRNLDNRRQIEDEFARTGLVHQHNLSLSGGTQTNRYIATLNYLEEYGNQKFQDNKRLGFSLKDDINFFKWLSADMGISGSFYRNSGDNGVSNYADLILGYPSYYMLRDEQGNELSLKQNKSEYEIERLKKLGLKDQTYYPISNRSEESYQHAENYFRIHAGLKVDLMEGLNLELKYQTENTYAKNRQHYSDRSFMVRDMINNAAQYDPQKQKLTLNVPDGGQLDETRAEWYSYTLRSQLNFSRVFGRHAIATLGGAERRLVRHTGSRNYYMGYDDNSLGIKSINPLIMEPLTGTEALGGSFNWVYKEHNELIHKEDRFVSFYGNASYTFDDRYALTGSIRIDQSNLFGTDPKYQYRPLWSLGGCWRMANEEFMKEIAWVNRLTLRLTSGVGGNVPKNVGPYLNIVNTGYNNWVGDFESQISYPPNAELRWEKTVSTNIGIDFDLFKSRLGGSIDLYHKSTSDLLGNRNADPTLGWENLMVNYGSMVNKGIELSLQSTNYENKHFAWNTHLMFSYNRNELTNLTGTKESVFSYTSTNVQTVGRPMASLFSYRYAGLDPKDGSVLVYDREGQKVKNVSSVDDLVYSGTRIPKYTASLKNTFSYRNFDLSFMFVFYGGHVMRDVISTYMNGDPGTNINRKAINHWRKPGDENIPNVAPAFNTNIYYRQAQTWYAADVHVKKADYIKLRDVSLTYNVPKNFLSRFSLNSATLTCQISNLWWWAANGDIDPEAYTIGSYGKGMLTLPHPTTCTFGLSLNF</sequence>
<evidence type="ECO:0000313" key="9">
    <source>
        <dbReference type="EMBL" id="RRD63188.1"/>
    </source>
</evidence>
<name>A0A3P1XZ62_TANFO</name>
<dbReference type="PROSITE" id="PS52016">
    <property type="entry name" value="TONB_DEPENDENT_REC_3"/>
    <property type="match status" value="1"/>
</dbReference>
<evidence type="ECO:0000256" key="6">
    <source>
        <dbReference type="ARBA" id="ARBA00023237"/>
    </source>
</evidence>
<dbReference type="Proteomes" id="UP000278609">
    <property type="component" value="Unassembled WGS sequence"/>
</dbReference>
<dbReference type="InterPro" id="IPR023997">
    <property type="entry name" value="TonB-dep_OMP_SusC/RagA_CS"/>
</dbReference>
<evidence type="ECO:0000256" key="2">
    <source>
        <dbReference type="ARBA" id="ARBA00022448"/>
    </source>
</evidence>
<dbReference type="InterPro" id="IPR011662">
    <property type="entry name" value="Secretin/TonB_short_N"/>
</dbReference>
<evidence type="ECO:0000256" key="1">
    <source>
        <dbReference type="ARBA" id="ARBA00004571"/>
    </source>
</evidence>
<dbReference type="SUPFAM" id="SSF56935">
    <property type="entry name" value="Porins"/>
    <property type="match status" value="1"/>
</dbReference>
<dbReference type="SUPFAM" id="SSF49464">
    <property type="entry name" value="Carboxypeptidase regulatory domain-like"/>
    <property type="match status" value="1"/>
</dbReference>
<dbReference type="InterPro" id="IPR036942">
    <property type="entry name" value="Beta-barrel_TonB_sf"/>
</dbReference>
<dbReference type="NCBIfam" id="TIGR04056">
    <property type="entry name" value="OMP_RagA_SusC"/>
    <property type="match status" value="1"/>
</dbReference>